<dbReference type="AlphaFoldDB" id="A0A7W4LHV2"/>
<dbReference type="CDD" id="cd14727">
    <property type="entry name" value="ChanN-like"/>
    <property type="match status" value="1"/>
</dbReference>
<evidence type="ECO:0000313" key="3">
    <source>
        <dbReference type="EMBL" id="MBB2493437.1"/>
    </source>
</evidence>
<dbReference type="SUPFAM" id="SSF159501">
    <property type="entry name" value="EreA/ChaN-like"/>
    <property type="match status" value="1"/>
</dbReference>
<proteinExistence type="predicted"/>
<keyword evidence="4" id="KW-1185">Reference proteome</keyword>
<dbReference type="PIRSF" id="PIRSF020419">
    <property type="entry name" value="Fe_uptake_reg_CjrA_prd"/>
    <property type="match status" value="1"/>
</dbReference>
<feature type="domain" description="Haem-binding uptake Tiki superfamily ChaN" evidence="2">
    <location>
        <begin position="54"/>
        <end position="248"/>
    </location>
</feature>
<dbReference type="Pfam" id="PF04187">
    <property type="entry name" value="Cofac_haem_bdg"/>
    <property type="match status" value="1"/>
</dbReference>
<name>A0A7W4LHV2_9GAMM</name>
<keyword evidence="3" id="KW-0449">Lipoprotein</keyword>
<dbReference type="EMBL" id="JACJUD010000001">
    <property type="protein sequence ID" value="MBB2493437.1"/>
    <property type="molecule type" value="Genomic_DNA"/>
</dbReference>
<organism evidence="3 4">
    <name type="scientific">Aquipseudomonas ullengensis</name>
    <dbReference type="NCBI Taxonomy" id="2759166"/>
    <lineage>
        <taxon>Bacteria</taxon>
        <taxon>Pseudomonadati</taxon>
        <taxon>Pseudomonadota</taxon>
        <taxon>Gammaproteobacteria</taxon>
        <taxon>Pseudomonadales</taxon>
        <taxon>Pseudomonadaceae</taxon>
        <taxon>Aquipseudomonas</taxon>
    </lineage>
</organism>
<dbReference type="InterPro" id="IPR007314">
    <property type="entry name" value="Cofac_haem-bd_dom"/>
</dbReference>
<feature type="signal peptide" evidence="1">
    <location>
        <begin position="1"/>
        <end position="19"/>
    </location>
</feature>
<accession>A0A7W4LHV2</accession>
<protein>
    <submittedName>
        <fullName evidence="3">ChaN family lipoprotein</fullName>
    </submittedName>
</protein>
<dbReference type="Gene3D" id="1.10.8.760">
    <property type="entry name" value="Haem-binding uptake, Tiki superfamily, ChaN, domain 2"/>
    <property type="match status" value="1"/>
</dbReference>
<feature type="chain" id="PRO_5030584150" evidence="1">
    <location>
        <begin position="20"/>
        <end position="296"/>
    </location>
</feature>
<dbReference type="Gene3D" id="3.40.50.11550">
    <property type="match status" value="1"/>
</dbReference>
<dbReference type="InterPro" id="IPR016773">
    <property type="entry name" value="Fe3_uptake_reg_CjrA_prd"/>
</dbReference>
<comment type="caution">
    <text evidence="3">The sequence shown here is derived from an EMBL/GenBank/DDBJ whole genome shotgun (WGS) entry which is preliminary data.</text>
</comment>
<evidence type="ECO:0000256" key="1">
    <source>
        <dbReference type="SAM" id="SignalP"/>
    </source>
</evidence>
<evidence type="ECO:0000313" key="4">
    <source>
        <dbReference type="Proteomes" id="UP000542720"/>
    </source>
</evidence>
<reference evidence="3 4" key="1">
    <citation type="submission" date="2020-08" db="EMBL/GenBank/DDBJ databases">
        <authorList>
            <person name="Kim C.M."/>
        </authorList>
    </citation>
    <scope>NUCLEOTIDE SEQUENCE [LARGE SCALE GENOMIC DNA]</scope>
    <source>
        <strain evidence="3 4">UL070</strain>
    </source>
</reference>
<dbReference type="RefSeq" id="WP_183087025.1">
    <property type="nucleotide sequence ID" value="NZ_JACJUD010000001.1"/>
</dbReference>
<evidence type="ECO:0000259" key="2">
    <source>
        <dbReference type="Pfam" id="PF04187"/>
    </source>
</evidence>
<dbReference type="Proteomes" id="UP000542720">
    <property type="component" value="Unassembled WGS sequence"/>
</dbReference>
<keyword evidence="1" id="KW-0732">Signal</keyword>
<dbReference type="PROSITE" id="PS51257">
    <property type="entry name" value="PROKAR_LIPOPROTEIN"/>
    <property type="match status" value="1"/>
</dbReference>
<sequence length="296" mass="32044">MRIVLLCCIALLAACQSHDVAPPPAWLSPEGRQAAELGQIRDLSSGELLSPQQLVERLAVAPRVLVGEQHDNPDHHALQLWLLRELAARRPQGSLLLEMLTPSQQARVDEVQAQSRAGTAPVDLIGALAWQPGWDWSVYGALVSEALRQPYPLLSANLDRSEIMSIYQQRPTLPSGVSTAAAVQDALFADIRESHCGLLPESQLPAMLAVQQQRDRRMAERLLAAPQPAVLLAGAFHVRKDLGVPLHLADLGAGQGTAVLVLAEVGKPVEAGSADYVWYTAALPEQDHCAKIKPRK</sequence>
<gene>
    <name evidence="3" type="ORF">H3H51_00300</name>
</gene>